<reference evidence="1 2" key="2">
    <citation type="submission" date="2019-05" db="EMBL/GenBank/DDBJ databases">
        <authorList>
            <person name="Suflita J.M."/>
            <person name="Marks C.R."/>
        </authorList>
    </citation>
    <scope>NUCLEOTIDE SEQUENCE [LARGE SCALE GENOMIC DNA]</scope>
    <source>
        <strain evidence="1 2">ALDC</strain>
    </source>
</reference>
<dbReference type="OrthoDB" id="7929987at2"/>
<keyword evidence="1" id="KW-0418">Kinase</keyword>
<evidence type="ECO:0000313" key="1">
    <source>
        <dbReference type="EMBL" id="QCQ23111.1"/>
    </source>
</evidence>
<dbReference type="GO" id="GO:0016301">
    <property type="term" value="F:kinase activity"/>
    <property type="evidence" value="ECO:0007669"/>
    <property type="project" value="UniProtKB-KW"/>
</dbReference>
<reference evidence="1 2" key="1">
    <citation type="submission" date="2019-05" db="EMBL/GenBank/DDBJ databases">
        <title>The Complete Genome Sequence of the n-alkane-degrading Desulfoglaeba alkanexedens ALDC reveals multiple alkylsuccinate synthase gene clusters.</title>
        <authorList>
            <person name="Callaghan A.V."/>
            <person name="Davidova I.A."/>
            <person name="Duncan K.E."/>
            <person name="Morris B."/>
            <person name="McInerney M.J."/>
        </authorList>
    </citation>
    <scope>NUCLEOTIDE SEQUENCE [LARGE SCALE GENOMIC DNA]</scope>
    <source>
        <strain evidence="1 2">ALDC</strain>
    </source>
</reference>
<dbReference type="KEGG" id="dax:FDQ92_13580"/>
<evidence type="ECO:0000313" key="2">
    <source>
        <dbReference type="Proteomes" id="UP000298602"/>
    </source>
</evidence>
<dbReference type="RefSeq" id="WP_137425391.1">
    <property type="nucleotide sequence ID" value="NZ_CP040098.1"/>
</dbReference>
<proteinExistence type="predicted"/>
<dbReference type="Pfam" id="PF13189">
    <property type="entry name" value="Cytidylate_kin2"/>
    <property type="match status" value="1"/>
</dbReference>
<sequence>MPVVTVSKEFASESEDFARSLSDRLGYSILDKQIVAAAAQELNLSETEALSFQKERESRLLRLIDRYTSTVVQRIVDRSYGRLDDQAYHQVTVNLVKKVAEEGNVIIFGWGAQCILEDHPDALHLRLVKRIEDRVRWLRTHFDMDERSARELIDREERESATYIEHYFNRSWDDAHLYHLVLNLSKIPLQAAVDLVAGWVEAHPHPSGT</sequence>
<dbReference type="EMBL" id="CP040098">
    <property type="protein sequence ID" value="QCQ23111.1"/>
    <property type="molecule type" value="Genomic_DNA"/>
</dbReference>
<organism evidence="1 2">
    <name type="scientific">Desulfoglaeba alkanexedens ALDC</name>
    <dbReference type="NCBI Taxonomy" id="980445"/>
    <lineage>
        <taxon>Bacteria</taxon>
        <taxon>Pseudomonadati</taxon>
        <taxon>Thermodesulfobacteriota</taxon>
        <taxon>Syntrophobacteria</taxon>
        <taxon>Syntrophobacterales</taxon>
        <taxon>Syntrophobacteraceae</taxon>
        <taxon>Desulfoglaeba</taxon>
    </lineage>
</organism>
<accession>A0A4V1ERX0</accession>
<dbReference type="Gene3D" id="3.40.50.300">
    <property type="entry name" value="P-loop containing nucleotide triphosphate hydrolases"/>
    <property type="match status" value="1"/>
</dbReference>
<dbReference type="InterPro" id="IPR027417">
    <property type="entry name" value="P-loop_NTPase"/>
</dbReference>
<keyword evidence="2" id="KW-1185">Reference proteome</keyword>
<dbReference type="Proteomes" id="UP000298602">
    <property type="component" value="Chromosome"/>
</dbReference>
<protein>
    <submittedName>
        <fullName evidence="1">Cytidylate kinase-like family protein</fullName>
    </submittedName>
</protein>
<dbReference type="AlphaFoldDB" id="A0A4V1ERX0"/>
<name>A0A4V1ERX0_9BACT</name>
<gene>
    <name evidence="1" type="ORF">FDQ92_13580</name>
</gene>
<keyword evidence="1" id="KW-0808">Transferase</keyword>